<dbReference type="Proteomes" id="UP001500957">
    <property type="component" value="Unassembled WGS sequence"/>
</dbReference>
<feature type="transmembrane region" description="Helical" evidence="1">
    <location>
        <begin position="49"/>
        <end position="68"/>
    </location>
</feature>
<dbReference type="EMBL" id="BAAAHE010000014">
    <property type="protein sequence ID" value="GAA0617094.1"/>
    <property type="molecule type" value="Genomic_DNA"/>
</dbReference>
<proteinExistence type="predicted"/>
<organism evidence="2 3">
    <name type="scientific">Sporichthya brevicatena</name>
    <dbReference type="NCBI Taxonomy" id="171442"/>
    <lineage>
        <taxon>Bacteria</taxon>
        <taxon>Bacillati</taxon>
        <taxon>Actinomycetota</taxon>
        <taxon>Actinomycetes</taxon>
        <taxon>Sporichthyales</taxon>
        <taxon>Sporichthyaceae</taxon>
        <taxon>Sporichthya</taxon>
    </lineage>
</organism>
<keyword evidence="1" id="KW-0472">Membrane</keyword>
<sequence length="170" mass="18782">MGSVRSFDAAPVVLGKSWRNGIALGVSMGAATTYSVGFVVQVWEESRVYGGVFMCMAALWVALAVSGLRSGRVWVQGDTMYMSRFLRRRLAVHRSDIADVRIRRAPFGLRPTMGRSVEIVMKDGRSVVLNELQVPDGKKAPAPNVEGLRDRLCDWLATADQDDVHRDRAT</sequence>
<gene>
    <name evidence="2" type="ORF">GCM10009547_19080</name>
</gene>
<evidence type="ECO:0000313" key="3">
    <source>
        <dbReference type="Proteomes" id="UP001500957"/>
    </source>
</evidence>
<protein>
    <recommendedName>
        <fullName evidence="4">PH domain-containing protein</fullName>
    </recommendedName>
</protein>
<comment type="caution">
    <text evidence="2">The sequence shown here is derived from an EMBL/GenBank/DDBJ whole genome shotgun (WGS) entry which is preliminary data.</text>
</comment>
<evidence type="ECO:0000313" key="2">
    <source>
        <dbReference type="EMBL" id="GAA0617094.1"/>
    </source>
</evidence>
<accession>A0ABN1GR57</accession>
<evidence type="ECO:0000256" key="1">
    <source>
        <dbReference type="SAM" id="Phobius"/>
    </source>
</evidence>
<keyword evidence="3" id="KW-1185">Reference proteome</keyword>
<keyword evidence="1" id="KW-1133">Transmembrane helix</keyword>
<keyword evidence="1" id="KW-0812">Transmembrane</keyword>
<reference evidence="2 3" key="1">
    <citation type="journal article" date="2019" name="Int. J. Syst. Evol. Microbiol.">
        <title>The Global Catalogue of Microorganisms (GCM) 10K type strain sequencing project: providing services to taxonomists for standard genome sequencing and annotation.</title>
        <authorList>
            <consortium name="The Broad Institute Genomics Platform"/>
            <consortium name="The Broad Institute Genome Sequencing Center for Infectious Disease"/>
            <person name="Wu L."/>
            <person name="Ma J."/>
        </authorList>
    </citation>
    <scope>NUCLEOTIDE SEQUENCE [LARGE SCALE GENOMIC DNA]</scope>
    <source>
        <strain evidence="2 3">JCM 10671</strain>
    </source>
</reference>
<feature type="transmembrane region" description="Helical" evidence="1">
    <location>
        <begin position="21"/>
        <end position="43"/>
    </location>
</feature>
<evidence type="ECO:0008006" key="4">
    <source>
        <dbReference type="Google" id="ProtNLM"/>
    </source>
</evidence>
<name>A0ABN1GR57_9ACTN</name>